<reference evidence="9 10" key="1">
    <citation type="submission" date="2017-04" db="EMBL/GenBank/DDBJ databases">
        <authorList>
            <person name="Afonso C.L."/>
            <person name="Miller P.J."/>
            <person name="Scott M.A."/>
            <person name="Spackman E."/>
            <person name="Goraichik I."/>
            <person name="Dimitrov K.M."/>
            <person name="Suarez D.L."/>
            <person name="Swayne D.E."/>
        </authorList>
    </citation>
    <scope>NUCLEOTIDE SEQUENCE [LARGE SCALE GENOMIC DNA]</scope>
    <source>
        <strain evidence="9 10">CGMCC 1.12644</strain>
    </source>
</reference>
<dbReference type="AlphaFoldDB" id="A0A1W2EDV2"/>
<evidence type="ECO:0000313" key="9">
    <source>
        <dbReference type="EMBL" id="SMD07930.1"/>
    </source>
</evidence>
<comment type="similarity">
    <text evidence="7">Belongs to the binding-protein-dependent transport system permease family.</text>
</comment>
<feature type="transmembrane region" description="Helical" evidence="7">
    <location>
        <begin position="199"/>
        <end position="224"/>
    </location>
</feature>
<keyword evidence="6 7" id="KW-0472">Membrane</keyword>
<dbReference type="InterPro" id="IPR000515">
    <property type="entry name" value="MetI-like"/>
</dbReference>
<dbReference type="CDD" id="cd06261">
    <property type="entry name" value="TM_PBP2"/>
    <property type="match status" value="1"/>
</dbReference>
<keyword evidence="10" id="KW-1185">Reference proteome</keyword>
<feature type="transmembrane region" description="Helical" evidence="7">
    <location>
        <begin position="156"/>
        <end position="178"/>
    </location>
</feature>
<keyword evidence="4 7" id="KW-0812">Transmembrane</keyword>
<evidence type="ECO:0000256" key="7">
    <source>
        <dbReference type="RuleBase" id="RU363032"/>
    </source>
</evidence>
<dbReference type="EMBL" id="FWYD01000027">
    <property type="protein sequence ID" value="SMD07930.1"/>
    <property type="molecule type" value="Genomic_DNA"/>
</dbReference>
<feature type="transmembrane region" description="Helical" evidence="7">
    <location>
        <begin position="256"/>
        <end position="273"/>
    </location>
</feature>
<evidence type="ECO:0000256" key="1">
    <source>
        <dbReference type="ARBA" id="ARBA00004651"/>
    </source>
</evidence>
<comment type="subcellular location">
    <subcellularLocation>
        <location evidence="1 7">Cell membrane</location>
        <topology evidence="1 7">Multi-pass membrane protein</topology>
    </subcellularLocation>
</comment>
<feature type="transmembrane region" description="Helical" evidence="7">
    <location>
        <begin position="121"/>
        <end position="144"/>
    </location>
</feature>
<proteinExistence type="inferred from homology"/>
<dbReference type="GO" id="GO:0005886">
    <property type="term" value="C:plasma membrane"/>
    <property type="evidence" value="ECO:0007669"/>
    <property type="project" value="UniProtKB-SubCell"/>
</dbReference>
<dbReference type="Gene3D" id="1.10.3720.10">
    <property type="entry name" value="MetI-like"/>
    <property type="match status" value="1"/>
</dbReference>
<feature type="transmembrane region" description="Helical" evidence="7">
    <location>
        <begin position="87"/>
        <end position="112"/>
    </location>
</feature>
<dbReference type="GO" id="GO:0055085">
    <property type="term" value="P:transmembrane transport"/>
    <property type="evidence" value="ECO:0007669"/>
    <property type="project" value="InterPro"/>
</dbReference>
<evidence type="ECO:0000256" key="2">
    <source>
        <dbReference type="ARBA" id="ARBA00022448"/>
    </source>
</evidence>
<dbReference type="PANTHER" id="PTHR32243:SF52">
    <property type="entry name" value="ABC TRANSPORTER PERMEASE PROTEIN"/>
    <property type="match status" value="1"/>
</dbReference>
<organism evidence="9 10">
    <name type="scientific">Primorskyibacter flagellatus</name>
    <dbReference type="NCBI Taxonomy" id="1387277"/>
    <lineage>
        <taxon>Bacteria</taxon>
        <taxon>Pseudomonadati</taxon>
        <taxon>Pseudomonadota</taxon>
        <taxon>Alphaproteobacteria</taxon>
        <taxon>Rhodobacterales</taxon>
        <taxon>Roseobacteraceae</taxon>
        <taxon>Primorskyibacter</taxon>
    </lineage>
</organism>
<feature type="domain" description="ABC transmembrane type-1" evidence="8">
    <location>
        <begin position="87"/>
        <end position="277"/>
    </location>
</feature>
<dbReference type="InterPro" id="IPR050901">
    <property type="entry name" value="BP-dep_ABC_trans_perm"/>
</dbReference>
<evidence type="ECO:0000256" key="6">
    <source>
        <dbReference type="ARBA" id="ARBA00023136"/>
    </source>
</evidence>
<evidence type="ECO:0000256" key="3">
    <source>
        <dbReference type="ARBA" id="ARBA00022475"/>
    </source>
</evidence>
<evidence type="ECO:0000256" key="5">
    <source>
        <dbReference type="ARBA" id="ARBA00022989"/>
    </source>
</evidence>
<evidence type="ECO:0000313" key="10">
    <source>
        <dbReference type="Proteomes" id="UP000192330"/>
    </source>
</evidence>
<protein>
    <submittedName>
        <fullName evidence="9">Carbohydrate ABC transporter membrane protein 2, CUT1 family</fullName>
    </submittedName>
</protein>
<sequence>MTSLSSGVAPMPTKAQIRRQRNRKTMSVLRIVGILLITALWLLPVLWICATAFKSPGDVISLDIFFTPTLDNFAKAVGPNYQLGGRIWNSIIVTVGTLLVAIPSSTAAAYAFSRFRYPGGIVWPIGLLATQFVPAVMIIIPLFILFRSIGLLDTPIALIAVNLSVVVPYAIWMIKGFMDALPMDMEEAAMMDGASRFRALIDVVIPVAMPGIITATIFCFVVTWNEFFYALILTSNDSVTLPVSLMSARTDKGDEWEIMAVIGLTIMVPMMLISRVVQRHFLKGLTAGAVK</sequence>
<dbReference type="STRING" id="1387277.SAMN06295998_12710"/>
<dbReference type="PROSITE" id="PS50928">
    <property type="entry name" value="ABC_TM1"/>
    <property type="match status" value="1"/>
</dbReference>
<dbReference type="Pfam" id="PF00528">
    <property type="entry name" value="BPD_transp_1"/>
    <property type="match status" value="1"/>
</dbReference>
<keyword evidence="5 7" id="KW-1133">Transmembrane helix</keyword>
<dbReference type="PANTHER" id="PTHR32243">
    <property type="entry name" value="MALTOSE TRANSPORT SYSTEM PERMEASE-RELATED"/>
    <property type="match status" value="1"/>
</dbReference>
<evidence type="ECO:0000256" key="4">
    <source>
        <dbReference type="ARBA" id="ARBA00022692"/>
    </source>
</evidence>
<dbReference type="Proteomes" id="UP000192330">
    <property type="component" value="Unassembled WGS sequence"/>
</dbReference>
<keyword evidence="2 7" id="KW-0813">Transport</keyword>
<feature type="transmembrane region" description="Helical" evidence="7">
    <location>
        <begin position="28"/>
        <end position="53"/>
    </location>
</feature>
<dbReference type="SUPFAM" id="SSF161098">
    <property type="entry name" value="MetI-like"/>
    <property type="match status" value="1"/>
</dbReference>
<dbReference type="InterPro" id="IPR035906">
    <property type="entry name" value="MetI-like_sf"/>
</dbReference>
<gene>
    <name evidence="9" type="ORF">SAMN06295998_12710</name>
</gene>
<accession>A0A1W2EDV2</accession>
<name>A0A1W2EDV2_9RHOB</name>
<evidence type="ECO:0000259" key="8">
    <source>
        <dbReference type="PROSITE" id="PS50928"/>
    </source>
</evidence>
<keyword evidence="3" id="KW-1003">Cell membrane</keyword>